<feature type="region of interest" description="Disordered" evidence="1">
    <location>
        <begin position="1"/>
        <end position="22"/>
    </location>
</feature>
<keyword evidence="3" id="KW-1185">Reference proteome</keyword>
<dbReference type="AlphaFoldDB" id="A0A151SWK8"/>
<dbReference type="Proteomes" id="UP000075243">
    <property type="component" value="Chromosome 10"/>
</dbReference>
<dbReference type="EMBL" id="CM003612">
    <property type="protein sequence ID" value="KYP59163.1"/>
    <property type="molecule type" value="Genomic_DNA"/>
</dbReference>
<evidence type="ECO:0000256" key="1">
    <source>
        <dbReference type="SAM" id="MobiDB-lite"/>
    </source>
</evidence>
<feature type="compositionally biased region" description="Basic residues" evidence="1">
    <location>
        <begin position="1"/>
        <end position="16"/>
    </location>
</feature>
<dbReference type="Gramene" id="C.cajan_14167.t">
    <property type="protein sequence ID" value="C.cajan_14167.t.cds1"/>
    <property type="gene ID" value="C.cajan_14167"/>
</dbReference>
<evidence type="ECO:0000313" key="2">
    <source>
        <dbReference type="EMBL" id="KYP59163.1"/>
    </source>
</evidence>
<proteinExistence type="predicted"/>
<protein>
    <submittedName>
        <fullName evidence="2">Uncharacterized protein</fullName>
    </submittedName>
</protein>
<accession>A0A151SWK8</accession>
<organism evidence="2 3">
    <name type="scientific">Cajanus cajan</name>
    <name type="common">Pigeon pea</name>
    <name type="synonym">Cajanus indicus</name>
    <dbReference type="NCBI Taxonomy" id="3821"/>
    <lineage>
        <taxon>Eukaryota</taxon>
        <taxon>Viridiplantae</taxon>
        <taxon>Streptophyta</taxon>
        <taxon>Embryophyta</taxon>
        <taxon>Tracheophyta</taxon>
        <taxon>Spermatophyta</taxon>
        <taxon>Magnoliopsida</taxon>
        <taxon>eudicotyledons</taxon>
        <taxon>Gunneridae</taxon>
        <taxon>Pentapetalae</taxon>
        <taxon>rosids</taxon>
        <taxon>fabids</taxon>
        <taxon>Fabales</taxon>
        <taxon>Fabaceae</taxon>
        <taxon>Papilionoideae</taxon>
        <taxon>50 kb inversion clade</taxon>
        <taxon>NPAAA clade</taxon>
        <taxon>indigoferoid/millettioid clade</taxon>
        <taxon>Phaseoleae</taxon>
        <taxon>Cajanus</taxon>
    </lineage>
</organism>
<evidence type="ECO:0000313" key="3">
    <source>
        <dbReference type="Proteomes" id="UP000075243"/>
    </source>
</evidence>
<feature type="region of interest" description="Disordered" evidence="1">
    <location>
        <begin position="47"/>
        <end position="72"/>
    </location>
</feature>
<gene>
    <name evidence="2" type="ORF">KK1_014594</name>
</gene>
<sequence length="72" mass="8075">MQITKPQKKPIHHKGEKVKPAMYGNSNVQCVNNSMLFSTSLTHHDPGMHLGIPKKPIGEGFNLKKRVDGQRN</sequence>
<name>A0A151SWK8_CAJCA</name>
<reference evidence="2 3" key="1">
    <citation type="journal article" date="2012" name="Nat. Biotechnol.">
        <title>Draft genome sequence of pigeonpea (Cajanus cajan), an orphan legume crop of resource-poor farmers.</title>
        <authorList>
            <person name="Varshney R.K."/>
            <person name="Chen W."/>
            <person name="Li Y."/>
            <person name="Bharti A.K."/>
            <person name="Saxena R.K."/>
            <person name="Schlueter J.A."/>
            <person name="Donoghue M.T."/>
            <person name="Azam S."/>
            <person name="Fan G."/>
            <person name="Whaley A.M."/>
            <person name="Farmer A.D."/>
            <person name="Sheridan J."/>
            <person name="Iwata A."/>
            <person name="Tuteja R."/>
            <person name="Penmetsa R.V."/>
            <person name="Wu W."/>
            <person name="Upadhyaya H.D."/>
            <person name="Yang S.P."/>
            <person name="Shah T."/>
            <person name="Saxena K.B."/>
            <person name="Michael T."/>
            <person name="McCombie W.R."/>
            <person name="Yang B."/>
            <person name="Zhang G."/>
            <person name="Yang H."/>
            <person name="Wang J."/>
            <person name="Spillane C."/>
            <person name="Cook D.R."/>
            <person name="May G.D."/>
            <person name="Xu X."/>
            <person name="Jackson S.A."/>
        </authorList>
    </citation>
    <scope>NUCLEOTIDE SEQUENCE [LARGE SCALE GENOMIC DNA]</scope>
    <source>
        <strain evidence="3">cv. Asha</strain>
    </source>
</reference>